<dbReference type="InterPro" id="IPR051533">
    <property type="entry name" value="WaaL-like"/>
</dbReference>
<evidence type="ECO:0000256" key="1">
    <source>
        <dbReference type="ARBA" id="ARBA00004141"/>
    </source>
</evidence>
<feature type="transmembrane region" description="Helical" evidence="6">
    <location>
        <begin position="63"/>
        <end position="81"/>
    </location>
</feature>
<dbReference type="SUPFAM" id="SSF48452">
    <property type="entry name" value="TPR-like"/>
    <property type="match status" value="1"/>
</dbReference>
<feature type="transmembrane region" description="Helical" evidence="6">
    <location>
        <begin position="37"/>
        <end position="56"/>
    </location>
</feature>
<evidence type="ECO:0000256" key="5">
    <source>
        <dbReference type="PROSITE-ProRule" id="PRU00339"/>
    </source>
</evidence>
<dbReference type="Proteomes" id="UP001152749">
    <property type="component" value="Chromosome"/>
</dbReference>
<feature type="transmembrane region" description="Helical" evidence="6">
    <location>
        <begin position="12"/>
        <end position="31"/>
    </location>
</feature>
<dbReference type="InterPro" id="IPR007016">
    <property type="entry name" value="O-antigen_ligase-rel_domated"/>
</dbReference>
<feature type="transmembrane region" description="Helical" evidence="6">
    <location>
        <begin position="162"/>
        <end position="178"/>
    </location>
</feature>
<evidence type="ECO:0000259" key="7">
    <source>
        <dbReference type="Pfam" id="PF04932"/>
    </source>
</evidence>
<dbReference type="PANTHER" id="PTHR37422">
    <property type="entry name" value="TEICHURONIC ACID BIOSYNTHESIS PROTEIN TUAE"/>
    <property type="match status" value="1"/>
</dbReference>
<keyword evidence="3 6" id="KW-1133">Transmembrane helix</keyword>
<dbReference type="KEGG" id="fcs:TRV642_3404"/>
<reference evidence="9" key="2">
    <citation type="submission" date="2022-09" db="EMBL/GenBank/DDBJ databases">
        <authorList>
            <person name="Duchaud E."/>
        </authorList>
    </citation>
    <scope>NUCLEOTIDE SEQUENCE</scope>
    <source>
        <strain evidence="9">TRV642</strain>
    </source>
</reference>
<keyword evidence="5" id="KW-0802">TPR repeat</keyword>
<proteinExistence type="predicted"/>
<feature type="domain" description="O-antigen ligase-related" evidence="7">
    <location>
        <begin position="189"/>
        <end position="339"/>
    </location>
</feature>
<feature type="transmembrane region" description="Helical" evidence="6">
    <location>
        <begin position="93"/>
        <end position="112"/>
    </location>
</feature>
<dbReference type="Gene3D" id="1.25.40.10">
    <property type="entry name" value="Tetratricopeptide repeat domain"/>
    <property type="match status" value="1"/>
</dbReference>
<dbReference type="InterPro" id="IPR011990">
    <property type="entry name" value="TPR-like_helical_dom_sf"/>
</dbReference>
<dbReference type="RefSeq" id="WP_173966280.1">
    <property type="nucleotide sequence ID" value="NZ_CADCST010000083.1"/>
</dbReference>
<dbReference type="GO" id="GO:0016020">
    <property type="term" value="C:membrane"/>
    <property type="evidence" value="ECO:0007669"/>
    <property type="project" value="UniProtKB-SubCell"/>
</dbReference>
<feature type="transmembrane region" description="Helical" evidence="6">
    <location>
        <begin position="238"/>
        <end position="255"/>
    </location>
</feature>
<evidence type="ECO:0000313" key="10">
    <source>
        <dbReference type="Proteomes" id="UP000474567"/>
    </source>
</evidence>
<dbReference type="EMBL" id="CADCST010000083">
    <property type="protein sequence ID" value="CAA9198749.1"/>
    <property type="molecule type" value="Genomic_DNA"/>
</dbReference>
<keyword evidence="4 6" id="KW-0472">Membrane</keyword>
<gene>
    <name evidence="8" type="ORF">FLACOL7796_02313</name>
    <name evidence="9" type="ORF">TRV642_3404</name>
</gene>
<evidence type="ECO:0000256" key="6">
    <source>
        <dbReference type="SAM" id="Phobius"/>
    </source>
</evidence>
<evidence type="ECO:0000256" key="4">
    <source>
        <dbReference type="ARBA" id="ARBA00023136"/>
    </source>
</evidence>
<feature type="repeat" description="TPR" evidence="5">
    <location>
        <begin position="514"/>
        <end position="547"/>
    </location>
</feature>
<organism evidence="9 11">
    <name type="scientific">Flavobacterium collinsii</name>
    <dbReference type="NCBI Taxonomy" id="1114861"/>
    <lineage>
        <taxon>Bacteria</taxon>
        <taxon>Pseudomonadati</taxon>
        <taxon>Bacteroidota</taxon>
        <taxon>Flavobacteriia</taxon>
        <taxon>Flavobacteriales</taxon>
        <taxon>Flavobacteriaceae</taxon>
        <taxon>Flavobacterium</taxon>
    </lineage>
</organism>
<dbReference type="EMBL" id="OX336425">
    <property type="protein sequence ID" value="CAI2768203.1"/>
    <property type="molecule type" value="Genomic_DNA"/>
</dbReference>
<name>A0A9W4TJA9_9FLAO</name>
<feature type="transmembrane region" description="Helical" evidence="6">
    <location>
        <begin position="190"/>
        <end position="218"/>
    </location>
</feature>
<feature type="transmembrane region" description="Helical" evidence="6">
    <location>
        <begin position="121"/>
        <end position="142"/>
    </location>
</feature>
<accession>A0A9W4TJA9</accession>
<dbReference type="Proteomes" id="UP000474567">
    <property type="component" value="Unassembled WGS sequence"/>
</dbReference>
<sequence length="603" mass="68517">MTKYIKSLDSIFEILLLMIIAGGLLNINWFFNPIFASYYVFCLLSLVFIILTLVNVIRGPFQLYLNLPSSYLGLWCLYILLRNTASKLDLDTFLIYMSVNFLLIVSATTVFNSPTFNLKRFFSGIMAIAAIESCYCILQYLGFIRSKSEFFIVTGTWINPNVTAQFLAMCVPVFLYSFKNKRKKIYQGGFALLLIALILLKCRAAFIGTLIATIVYFTLEYSFISWVRNQRNKTVVKAFVIIGLFFTLSMVNQLYISKIASSQGRTFIWKLSSMMITEKPVFGYGYGLFEKEYNLYQANYIKKGKASLQELQNAGPTTVAQNEFLQNAVEGGLIGVSLMLLFLGSLIIVVRQKKNNPKITASKNSLLNLTYAAILSFVSMAMVNFTIQSVPAMTMLSIFAALLYRNIKTAEFSKTITFQKNASLFVCVLSMTITLCLSYRIVSVAFNDTQNKKAFLLKKEGKTQEALLCIKALESVLKSNRDYWKNYAGIYFQMMDYGSALKCLERAKITSANPELYLATGVCHEKLQQYPKAIQQYNQLVLLQPSKFAYRFQLMNAYMQNKDSINTIAVARQIIDLYPKIPSQKVTQYKKAAYNVLNNFNAL</sequence>
<evidence type="ECO:0000313" key="8">
    <source>
        <dbReference type="EMBL" id="CAA9198749.1"/>
    </source>
</evidence>
<evidence type="ECO:0000256" key="3">
    <source>
        <dbReference type="ARBA" id="ARBA00022989"/>
    </source>
</evidence>
<dbReference type="Pfam" id="PF04932">
    <property type="entry name" value="Wzy_C"/>
    <property type="match status" value="1"/>
</dbReference>
<dbReference type="InterPro" id="IPR019734">
    <property type="entry name" value="TPR_rpt"/>
</dbReference>
<keyword evidence="10" id="KW-1185">Reference proteome</keyword>
<feature type="transmembrane region" description="Helical" evidence="6">
    <location>
        <begin position="422"/>
        <end position="442"/>
    </location>
</feature>
<comment type="subcellular location">
    <subcellularLocation>
        <location evidence="1">Membrane</location>
        <topology evidence="1">Multi-pass membrane protein</topology>
    </subcellularLocation>
</comment>
<reference evidence="8 10" key="1">
    <citation type="submission" date="2020-02" db="EMBL/GenBank/DDBJ databases">
        <authorList>
            <person name="Criscuolo A."/>
        </authorList>
    </citation>
    <scope>NUCLEOTIDE SEQUENCE [LARGE SCALE GENOMIC DNA]</scope>
    <source>
        <strain evidence="8">CECT7796</strain>
    </source>
</reference>
<dbReference type="PANTHER" id="PTHR37422:SF13">
    <property type="entry name" value="LIPOPOLYSACCHARIDE BIOSYNTHESIS PROTEIN PA4999-RELATED"/>
    <property type="match status" value="1"/>
</dbReference>
<dbReference type="AlphaFoldDB" id="A0A9W4TJA9"/>
<evidence type="ECO:0000256" key="2">
    <source>
        <dbReference type="ARBA" id="ARBA00022692"/>
    </source>
</evidence>
<evidence type="ECO:0000313" key="9">
    <source>
        <dbReference type="EMBL" id="CAI2768203.1"/>
    </source>
</evidence>
<dbReference type="PROSITE" id="PS50005">
    <property type="entry name" value="TPR"/>
    <property type="match status" value="1"/>
</dbReference>
<protein>
    <submittedName>
        <fullName evidence="9">TPR_REGION domain-containing protein</fullName>
    </submittedName>
</protein>
<feature type="transmembrane region" description="Helical" evidence="6">
    <location>
        <begin position="371"/>
        <end position="402"/>
    </location>
</feature>
<feature type="transmembrane region" description="Helical" evidence="6">
    <location>
        <begin position="332"/>
        <end position="350"/>
    </location>
</feature>
<evidence type="ECO:0000313" key="11">
    <source>
        <dbReference type="Proteomes" id="UP001152749"/>
    </source>
</evidence>
<keyword evidence="2 6" id="KW-0812">Transmembrane</keyword>